<evidence type="ECO:0000256" key="1">
    <source>
        <dbReference type="ARBA" id="ARBA00004496"/>
    </source>
</evidence>
<evidence type="ECO:0000256" key="6">
    <source>
        <dbReference type="ARBA" id="ARBA00022490"/>
    </source>
</evidence>
<reference evidence="14" key="1">
    <citation type="submission" date="2021-02" db="EMBL/GenBank/DDBJ databases">
        <authorList>
            <person name="Nowell W R."/>
        </authorList>
    </citation>
    <scope>NUCLEOTIDE SEQUENCE</scope>
</reference>
<dbReference type="GO" id="GO:0050113">
    <property type="term" value="F:inositol oxygenase activity"/>
    <property type="evidence" value="ECO:0007669"/>
    <property type="project" value="UniProtKB-UniRule"/>
</dbReference>
<protein>
    <recommendedName>
        <fullName evidence="5 13">Inositol oxygenase</fullName>
        <ecNumber evidence="4 13">1.13.99.1</ecNumber>
    </recommendedName>
    <alternativeName>
        <fullName evidence="10 13">Myo-inositol oxygenase</fullName>
    </alternativeName>
</protein>
<dbReference type="SUPFAM" id="SSF109604">
    <property type="entry name" value="HD-domain/PDEase-like"/>
    <property type="match status" value="1"/>
</dbReference>
<evidence type="ECO:0000313" key="14">
    <source>
        <dbReference type="EMBL" id="CAF0914242.1"/>
    </source>
</evidence>
<evidence type="ECO:0000256" key="12">
    <source>
        <dbReference type="PIRSR" id="PIRSR607828-2"/>
    </source>
</evidence>
<comment type="caution">
    <text evidence="14">The sequence shown here is derived from an EMBL/GenBank/DDBJ whole genome shotgun (WGS) entry which is preliminary data.</text>
</comment>
<feature type="binding site" evidence="12">
    <location>
        <position position="101"/>
    </location>
    <ligand>
        <name>Fe cation</name>
        <dbReference type="ChEBI" id="CHEBI:24875"/>
        <label>1</label>
    </ligand>
</feature>
<feature type="binding site" evidence="12">
    <location>
        <position position="233"/>
    </location>
    <ligand>
        <name>Fe cation</name>
        <dbReference type="ChEBI" id="CHEBI:24875"/>
        <label>1</label>
    </ligand>
</feature>
<comment type="subcellular location">
    <subcellularLocation>
        <location evidence="1 13">Cytoplasm</location>
    </subcellularLocation>
</comment>
<dbReference type="GO" id="GO:0019310">
    <property type="term" value="P:inositol catabolic process"/>
    <property type="evidence" value="ECO:0007669"/>
    <property type="project" value="UniProtKB-UniRule"/>
</dbReference>
<keyword evidence="7 12" id="KW-0479">Metal-binding</keyword>
<dbReference type="PANTHER" id="PTHR12588">
    <property type="entry name" value="MYOINOSITOL OXYGENASE"/>
    <property type="match status" value="1"/>
</dbReference>
<comment type="cofactor">
    <cofactor evidence="12 13">
        <name>Fe cation</name>
        <dbReference type="ChEBI" id="CHEBI:24875"/>
    </cofactor>
    <text evidence="12 13">Binds 2 iron ions per subunit.</text>
</comment>
<evidence type="ECO:0000256" key="13">
    <source>
        <dbReference type="RuleBase" id="RU367039"/>
    </source>
</evidence>
<feature type="binding site" evidence="12">
    <location>
        <position position="266"/>
    </location>
    <ligand>
        <name>Fe cation</name>
        <dbReference type="ChEBI" id="CHEBI:24875"/>
        <label>1</label>
    </ligand>
</feature>
<evidence type="ECO:0000256" key="3">
    <source>
        <dbReference type="ARBA" id="ARBA00005286"/>
    </source>
</evidence>
<comment type="catalytic activity">
    <reaction evidence="11 13">
        <text>myo-inositol + O2 = D-glucuronate + H2O + H(+)</text>
        <dbReference type="Rhea" id="RHEA:23696"/>
        <dbReference type="ChEBI" id="CHEBI:15377"/>
        <dbReference type="ChEBI" id="CHEBI:15378"/>
        <dbReference type="ChEBI" id="CHEBI:15379"/>
        <dbReference type="ChEBI" id="CHEBI:17268"/>
        <dbReference type="ChEBI" id="CHEBI:58720"/>
        <dbReference type="EC" id="1.13.99.1"/>
    </reaction>
</comment>
<evidence type="ECO:0000256" key="8">
    <source>
        <dbReference type="ARBA" id="ARBA00023002"/>
    </source>
</evidence>
<evidence type="ECO:0000256" key="4">
    <source>
        <dbReference type="ARBA" id="ARBA00011919"/>
    </source>
</evidence>
<accession>A0A814AMN1</accession>
<feature type="binding site" evidence="12">
    <location>
        <position position="200"/>
    </location>
    <ligand>
        <name>Fe cation</name>
        <dbReference type="ChEBI" id="CHEBI:24875"/>
        <label>1</label>
    </ligand>
</feature>
<sequence>MAWRDGAQEDSVLPSKQRLIELHIQHHVEEFYNHTDGPRFNIVKNFYYEQHTRQTYDYAVSRMKHYEAMDKLILDPWDALELGGTFNDDSDPDNELDQIHHSFQVAEALRKAFPDEEKYGWLHLTGLIHDLGKILTPAFGEPQWSNTGDTFPVGCKFERVGVFPRFFDENPDSKHPIYSTQLGIYQPGCGLNNLTMCFSHDEYMYKVLKHEKNATQITEKQLPIQAYYMIRFHSFFPWHTFEAYTIFEDEMDKQNKEWVQMFAKFDLYSKSHDVVDIEKVKPYYEKLIKQYLPAKLYF</sequence>
<comment type="similarity">
    <text evidence="3 13">Belongs to the myo-inositol oxygenase family.</text>
</comment>
<evidence type="ECO:0000256" key="7">
    <source>
        <dbReference type="ARBA" id="ARBA00022723"/>
    </source>
</evidence>
<evidence type="ECO:0000256" key="5">
    <source>
        <dbReference type="ARBA" id="ARBA00019269"/>
    </source>
</evidence>
<dbReference type="GO" id="GO:0005506">
    <property type="term" value="F:iron ion binding"/>
    <property type="evidence" value="ECO:0007669"/>
    <property type="project" value="InterPro"/>
</dbReference>
<dbReference type="EC" id="1.13.99.1" evidence="4 13"/>
<dbReference type="Pfam" id="PF05153">
    <property type="entry name" value="MIOX"/>
    <property type="match status" value="1"/>
</dbReference>
<organism evidence="14 15">
    <name type="scientific">Rotaria sordida</name>
    <dbReference type="NCBI Taxonomy" id="392033"/>
    <lineage>
        <taxon>Eukaryota</taxon>
        <taxon>Metazoa</taxon>
        <taxon>Spiralia</taxon>
        <taxon>Gnathifera</taxon>
        <taxon>Rotifera</taxon>
        <taxon>Eurotatoria</taxon>
        <taxon>Bdelloidea</taxon>
        <taxon>Philodinida</taxon>
        <taxon>Philodinidae</taxon>
        <taxon>Rotaria</taxon>
    </lineage>
</organism>
<dbReference type="GO" id="GO:0005737">
    <property type="term" value="C:cytoplasm"/>
    <property type="evidence" value="ECO:0007669"/>
    <property type="project" value="UniProtKB-SubCell"/>
</dbReference>
<dbReference type="InterPro" id="IPR007828">
    <property type="entry name" value="Inositol_oxygenase"/>
</dbReference>
<evidence type="ECO:0000256" key="9">
    <source>
        <dbReference type="ARBA" id="ARBA00023004"/>
    </source>
</evidence>
<dbReference type="PANTHER" id="PTHR12588:SF0">
    <property type="entry name" value="INOSITOL OXYGENASE"/>
    <property type="match status" value="1"/>
</dbReference>
<keyword evidence="8 13" id="KW-0560">Oxidoreductase</keyword>
<dbReference type="Proteomes" id="UP000663882">
    <property type="component" value="Unassembled WGS sequence"/>
</dbReference>
<dbReference type="AlphaFoldDB" id="A0A814AMN1"/>
<dbReference type="EMBL" id="CAJNOO010000346">
    <property type="protein sequence ID" value="CAF0914242.1"/>
    <property type="molecule type" value="Genomic_DNA"/>
</dbReference>
<dbReference type="OrthoDB" id="5151075at2759"/>
<evidence type="ECO:0000256" key="2">
    <source>
        <dbReference type="ARBA" id="ARBA00005167"/>
    </source>
</evidence>
<dbReference type="UniPathway" id="UPA00111">
    <property type="reaction ID" value="UER00527"/>
</dbReference>
<keyword evidence="9 12" id="KW-0408">Iron</keyword>
<evidence type="ECO:0000313" key="15">
    <source>
        <dbReference type="Proteomes" id="UP000663882"/>
    </source>
</evidence>
<proteinExistence type="inferred from homology"/>
<gene>
    <name evidence="14" type="ORF">RFH988_LOCUS9648</name>
</gene>
<evidence type="ECO:0000256" key="11">
    <source>
        <dbReference type="ARBA" id="ARBA00048271"/>
    </source>
</evidence>
<name>A0A814AMN1_9BILA</name>
<feature type="binding site" evidence="12">
    <location>
        <position position="130"/>
    </location>
    <ligand>
        <name>Fe cation</name>
        <dbReference type="ChEBI" id="CHEBI:24875"/>
        <label>1</label>
    </ligand>
</feature>
<keyword evidence="6 13" id="KW-0963">Cytoplasm</keyword>
<feature type="binding site" evidence="12">
    <location>
        <position position="129"/>
    </location>
    <ligand>
        <name>Fe cation</name>
        <dbReference type="ChEBI" id="CHEBI:24875"/>
        <label>1</label>
    </ligand>
</feature>
<evidence type="ECO:0000256" key="10">
    <source>
        <dbReference type="ARBA" id="ARBA00029668"/>
    </source>
</evidence>
<comment type="pathway">
    <text evidence="2 13">Polyol metabolism; myo-inositol degradation into D-glucuronate; D-glucuronate from myo-inositol: step 1/1.</text>
</comment>